<keyword evidence="4 6" id="KW-1133">Transmembrane helix</keyword>
<feature type="transmembrane region" description="Helical" evidence="6">
    <location>
        <begin position="97"/>
        <end position="117"/>
    </location>
</feature>
<accession>A0A235EWU2</accession>
<dbReference type="PANTHER" id="PTHR42920:SF11">
    <property type="entry name" value="INNER MEMBRANE PROTEIN YTFF"/>
    <property type="match status" value="1"/>
</dbReference>
<dbReference type="OrthoDB" id="9794287at2"/>
<evidence type="ECO:0000313" key="9">
    <source>
        <dbReference type="Proteomes" id="UP000215181"/>
    </source>
</evidence>
<dbReference type="RefSeq" id="WP_094269263.1">
    <property type="nucleotide sequence ID" value="NZ_NOIH01000020.1"/>
</dbReference>
<name>A0A235EWU2_9RHOO</name>
<evidence type="ECO:0000256" key="5">
    <source>
        <dbReference type="ARBA" id="ARBA00023136"/>
    </source>
</evidence>
<feature type="transmembrane region" description="Helical" evidence="6">
    <location>
        <begin position="70"/>
        <end position="91"/>
    </location>
</feature>
<evidence type="ECO:0000256" key="2">
    <source>
        <dbReference type="ARBA" id="ARBA00022475"/>
    </source>
</evidence>
<evidence type="ECO:0000256" key="4">
    <source>
        <dbReference type="ARBA" id="ARBA00022989"/>
    </source>
</evidence>
<evidence type="ECO:0000313" key="8">
    <source>
        <dbReference type="EMBL" id="OYD53017.1"/>
    </source>
</evidence>
<evidence type="ECO:0000256" key="1">
    <source>
        <dbReference type="ARBA" id="ARBA00004651"/>
    </source>
</evidence>
<feature type="domain" description="EamA" evidence="7">
    <location>
        <begin position="5"/>
        <end position="140"/>
    </location>
</feature>
<reference evidence="8 9" key="1">
    <citation type="submission" date="2017-07" db="EMBL/GenBank/DDBJ databases">
        <title>Thauera sp. KNDSS-Mac4 genome sequence and assembly.</title>
        <authorList>
            <person name="Mayilraj S."/>
        </authorList>
    </citation>
    <scope>NUCLEOTIDE SEQUENCE [LARGE SCALE GENOMIC DNA]</scope>
    <source>
        <strain evidence="8 9">KNDSS-Mac4</strain>
    </source>
</reference>
<keyword evidence="9" id="KW-1185">Reference proteome</keyword>
<dbReference type="SUPFAM" id="SSF103481">
    <property type="entry name" value="Multidrug resistance efflux transporter EmrE"/>
    <property type="match status" value="2"/>
</dbReference>
<feature type="transmembrane region" description="Helical" evidence="6">
    <location>
        <begin position="210"/>
        <end position="231"/>
    </location>
</feature>
<dbReference type="Proteomes" id="UP000215181">
    <property type="component" value="Unassembled WGS sequence"/>
</dbReference>
<evidence type="ECO:0000256" key="3">
    <source>
        <dbReference type="ARBA" id="ARBA00022692"/>
    </source>
</evidence>
<dbReference type="PANTHER" id="PTHR42920">
    <property type="entry name" value="OS03G0707200 PROTEIN-RELATED"/>
    <property type="match status" value="1"/>
</dbReference>
<evidence type="ECO:0000256" key="6">
    <source>
        <dbReference type="SAM" id="Phobius"/>
    </source>
</evidence>
<organism evidence="8 9">
    <name type="scientific">Thauera propionica</name>
    <dbReference type="NCBI Taxonomy" id="2019431"/>
    <lineage>
        <taxon>Bacteria</taxon>
        <taxon>Pseudomonadati</taxon>
        <taxon>Pseudomonadota</taxon>
        <taxon>Betaproteobacteria</taxon>
        <taxon>Rhodocyclales</taxon>
        <taxon>Zoogloeaceae</taxon>
        <taxon>Thauera</taxon>
    </lineage>
</organism>
<feature type="domain" description="EamA" evidence="7">
    <location>
        <begin position="152"/>
        <end position="282"/>
    </location>
</feature>
<feature type="transmembrane region" description="Helical" evidence="6">
    <location>
        <begin position="149"/>
        <end position="167"/>
    </location>
</feature>
<feature type="transmembrane region" description="Helical" evidence="6">
    <location>
        <begin position="267"/>
        <end position="283"/>
    </location>
</feature>
<dbReference type="AlphaFoldDB" id="A0A235EWU2"/>
<evidence type="ECO:0000259" key="7">
    <source>
        <dbReference type="Pfam" id="PF00892"/>
    </source>
</evidence>
<dbReference type="GO" id="GO:0005886">
    <property type="term" value="C:plasma membrane"/>
    <property type="evidence" value="ECO:0007669"/>
    <property type="project" value="UniProtKB-SubCell"/>
</dbReference>
<feature type="transmembrane region" description="Helical" evidence="6">
    <location>
        <begin position="179"/>
        <end position="204"/>
    </location>
</feature>
<feature type="transmembrane region" description="Helical" evidence="6">
    <location>
        <begin position="243"/>
        <end position="261"/>
    </location>
</feature>
<feature type="transmembrane region" description="Helical" evidence="6">
    <location>
        <begin position="124"/>
        <end position="143"/>
    </location>
</feature>
<dbReference type="InterPro" id="IPR000620">
    <property type="entry name" value="EamA_dom"/>
</dbReference>
<dbReference type="InterPro" id="IPR051258">
    <property type="entry name" value="Diverse_Substrate_Transporter"/>
</dbReference>
<keyword evidence="3 6" id="KW-0812">Transmembrane</keyword>
<dbReference type="Pfam" id="PF00892">
    <property type="entry name" value="EamA"/>
    <property type="match status" value="2"/>
</dbReference>
<keyword evidence="5 6" id="KW-0472">Membrane</keyword>
<protein>
    <submittedName>
        <fullName evidence="8">EamA family transporter</fullName>
    </submittedName>
</protein>
<gene>
    <name evidence="8" type="ORF">CGK74_15040</name>
</gene>
<comment type="subcellular location">
    <subcellularLocation>
        <location evidence="1">Cell membrane</location>
        <topology evidence="1">Multi-pass membrane protein</topology>
    </subcellularLocation>
</comment>
<keyword evidence="2" id="KW-1003">Cell membrane</keyword>
<comment type="caution">
    <text evidence="8">The sequence shown here is derived from an EMBL/GenBank/DDBJ whole genome shotgun (WGS) entry which is preliminary data.</text>
</comment>
<dbReference type="InterPro" id="IPR037185">
    <property type="entry name" value="EmrE-like"/>
</dbReference>
<dbReference type="EMBL" id="NOIH01000020">
    <property type="protein sequence ID" value="OYD53017.1"/>
    <property type="molecule type" value="Genomic_DNA"/>
</dbReference>
<sequence>MNNIYVIHALLAAALFGASTPFAKLLVGEMSPWLLAGLLYLGSGVGLAVARLIRDRTWRPSGLAEGEWPWLLGAIFFGGVLGPLALMFGLMRTSGSTASLLLNLEAVLTAVIAWVVFKENADRRIVLGMLAIVAGGAVLSWPGGDAGTSDWYGPFAIVAACLCWAIDNNLTRRVAASDALFIAGAKGAVAGSVNAGLAFALGASLPAGPILLGTLAVGLLGYGISLVLFVLALRALGTARTGAYFSTAPFIGAAFSLVLLGESTSPAFWLASALMVWGVWLHLTEHHEHEHVHEPMEHSHRHVHDAHHQHEHDFGWIGEEPHEHWHRHEAMVHKHPHFPDMHHRHLH</sequence>
<proteinExistence type="predicted"/>
<feature type="transmembrane region" description="Helical" evidence="6">
    <location>
        <begin position="33"/>
        <end position="50"/>
    </location>
</feature>